<dbReference type="GeneID" id="6007569"/>
<dbReference type="Gene3D" id="3.60.130.30">
    <property type="match status" value="1"/>
</dbReference>
<keyword evidence="5" id="KW-0408">Iron</keyword>
<organism evidence="7 8">
    <name type="scientific">Coprinopsis cinerea (strain Okayama-7 / 130 / ATCC MYA-4618 / FGSC 9003)</name>
    <name type="common">Inky cap fungus</name>
    <name type="synonym">Hormographiella aspergillata</name>
    <dbReference type="NCBI Taxonomy" id="240176"/>
    <lineage>
        <taxon>Eukaryota</taxon>
        <taxon>Fungi</taxon>
        <taxon>Dikarya</taxon>
        <taxon>Basidiomycota</taxon>
        <taxon>Agaricomycotina</taxon>
        <taxon>Agaricomycetes</taxon>
        <taxon>Agaricomycetidae</taxon>
        <taxon>Agaricales</taxon>
        <taxon>Agaricineae</taxon>
        <taxon>Psathyrellaceae</taxon>
        <taxon>Coprinopsis</taxon>
    </lineage>
</organism>
<evidence type="ECO:0000259" key="6">
    <source>
        <dbReference type="Pfam" id="PF12851"/>
    </source>
</evidence>
<dbReference type="AlphaFoldDB" id="A8N8F2"/>
<dbReference type="InParanoid" id="A8N8F2"/>
<protein>
    <recommendedName>
        <fullName evidence="6">2OGFeDO JBP1/TET oxygenase domain-containing protein</fullName>
    </recommendedName>
</protein>
<dbReference type="VEuPathDB" id="FungiDB:CC1G_03999"/>
<keyword evidence="3" id="KW-0223">Dioxygenase</keyword>
<comment type="caution">
    <text evidence="7">The sequence shown here is derived from an EMBL/GenBank/DDBJ whole genome shotgun (WGS) entry which is preliminary data.</text>
</comment>
<name>A8N8F2_COPC7</name>
<dbReference type="GO" id="GO:0051213">
    <property type="term" value="F:dioxygenase activity"/>
    <property type="evidence" value="ECO:0007669"/>
    <property type="project" value="UniProtKB-KW"/>
</dbReference>
<feature type="domain" description="2OGFeDO JBP1/TET oxygenase" evidence="6">
    <location>
        <begin position="197"/>
        <end position="362"/>
    </location>
</feature>
<dbReference type="Proteomes" id="UP000001861">
    <property type="component" value="Unassembled WGS sequence"/>
</dbReference>
<accession>A8N8F2</accession>
<dbReference type="GO" id="GO:0046872">
    <property type="term" value="F:metal ion binding"/>
    <property type="evidence" value="ECO:0007669"/>
    <property type="project" value="UniProtKB-KW"/>
</dbReference>
<dbReference type="Pfam" id="PF12851">
    <property type="entry name" value="Tet_JBP"/>
    <property type="match status" value="1"/>
</dbReference>
<dbReference type="OrthoDB" id="3200752at2759"/>
<evidence type="ECO:0000256" key="4">
    <source>
        <dbReference type="ARBA" id="ARBA00023002"/>
    </source>
</evidence>
<keyword evidence="8" id="KW-1185">Reference proteome</keyword>
<dbReference type="EMBL" id="AACS02000007">
    <property type="protein sequence ID" value="EAU90730.2"/>
    <property type="molecule type" value="Genomic_DNA"/>
</dbReference>
<dbReference type="eggNOG" id="ENOG502RSFA">
    <property type="taxonomic scope" value="Eukaryota"/>
</dbReference>
<evidence type="ECO:0000256" key="2">
    <source>
        <dbReference type="ARBA" id="ARBA00022723"/>
    </source>
</evidence>
<evidence type="ECO:0000256" key="3">
    <source>
        <dbReference type="ARBA" id="ARBA00022964"/>
    </source>
</evidence>
<evidence type="ECO:0000256" key="5">
    <source>
        <dbReference type="ARBA" id="ARBA00023004"/>
    </source>
</evidence>
<dbReference type="OMA" id="KASCSIR"/>
<evidence type="ECO:0000256" key="1">
    <source>
        <dbReference type="ARBA" id="ARBA00001954"/>
    </source>
</evidence>
<evidence type="ECO:0000313" key="8">
    <source>
        <dbReference type="Proteomes" id="UP000001861"/>
    </source>
</evidence>
<dbReference type="InterPro" id="IPR024779">
    <property type="entry name" value="2OGFeDO_JBP1/TET_oxygenase_dom"/>
</dbReference>
<sequence length="398" mass="44258">MTGSSPPSSTSSSPFVDILDHAASFLRALIRHALAPRAALHHEVPFPRGLSRRLIDDCFHAASVILEAFERRYRMKWKLQDYEAQLGVKQSGRNELLEARLAEMFPSLWSQGKDGYPVEHRPAVVLDNDGVILMVYAPGVLRKDRQVIITSAVEELGKASPPTVKLKSQTWRTDTGTFKNPELCEIPPGVACFAPAWWAVGHEKSSLPGPSTPLKSKSGIKFVDEMEESLALVGAILSVVHPELYEIGCHVMNEMRVADESQVKYPEQVHRVLKTWASPFTALSLIINRETIQHRDTSGPRYGMDILVTGGRYENGRFETPGLGLRWAYDPGTLVALLGKILLHGVAPVNGERWCLAHFWRERLVTNSNRSMPAPPILSQLLSQLKTPEESEELGAFT</sequence>
<keyword evidence="4" id="KW-0560">Oxidoreductase</keyword>
<proteinExistence type="predicted"/>
<dbReference type="RefSeq" id="XP_001831108.2">
    <property type="nucleotide sequence ID" value="XM_001831056.2"/>
</dbReference>
<evidence type="ECO:0000313" key="7">
    <source>
        <dbReference type="EMBL" id="EAU90730.2"/>
    </source>
</evidence>
<keyword evidence="2" id="KW-0479">Metal-binding</keyword>
<dbReference type="STRING" id="240176.A8N8F2"/>
<gene>
    <name evidence="7" type="ORF">CC1G_03999</name>
</gene>
<dbReference type="KEGG" id="cci:CC1G_03999"/>
<reference evidence="7 8" key="1">
    <citation type="journal article" date="2010" name="Proc. Natl. Acad. Sci. U.S.A.">
        <title>Insights into evolution of multicellular fungi from the assembled chromosomes of the mushroom Coprinopsis cinerea (Coprinus cinereus).</title>
        <authorList>
            <person name="Stajich J.E."/>
            <person name="Wilke S.K."/>
            <person name="Ahren D."/>
            <person name="Au C.H."/>
            <person name="Birren B.W."/>
            <person name="Borodovsky M."/>
            <person name="Burns C."/>
            <person name="Canback B."/>
            <person name="Casselton L.A."/>
            <person name="Cheng C.K."/>
            <person name="Deng J."/>
            <person name="Dietrich F.S."/>
            <person name="Fargo D.C."/>
            <person name="Farman M.L."/>
            <person name="Gathman A.C."/>
            <person name="Goldberg J."/>
            <person name="Guigo R."/>
            <person name="Hoegger P.J."/>
            <person name="Hooker J.B."/>
            <person name="Huggins A."/>
            <person name="James T.Y."/>
            <person name="Kamada T."/>
            <person name="Kilaru S."/>
            <person name="Kodira C."/>
            <person name="Kues U."/>
            <person name="Kupfer D."/>
            <person name="Kwan H.S."/>
            <person name="Lomsadze A."/>
            <person name="Li W."/>
            <person name="Lilly W.W."/>
            <person name="Ma L.J."/>
            <person name="Mackey A.J."/>
            <person name="Manning G."/>
            <person name="Martin F."/>
            <person name="Muraguchi H."/>
            <person name="Natvig D.O."/>
            <person name="Palmerini H."/>
            <person name="Ramesh M.A."/>
            <person name="Rehmeyer C.J."/>
            <person name="Roe B.A."/>
            <person name="Shenoy N."/>
            <person name="Stanke M."/>
            <person name="Ter-Hovhannisyan V."/>
            <person name="Tunlid A."/>
            <person name="Velagapudi R."/>
            <person name="Vision T.J."/>
            <person name="Zeng Q."/>
            <person name="Zolan M.E."/>
            <person name="Pukkila P.J."/>
        </authorList>
    </citation>
    <scope>NUCLEOTIDE SEQUENCE [LARGE SCALE GENOMIC DNA]</scope>
    <source>
        <strain evidence="8">Okayama-7 / 130 / ATCC MYA-4618 / FGSC 9003</strain>
    </source>
</reference>
<dbReference type="HOGENOM" id="CLU_039070_4_2_1"/>
<comment type="cofactor">
    <cofactor evidence="1">
        <name>Fe(2+)</name>
        <dbReference type="ChEBI" id="CHEBI:29033"/>
    </cofactor>
</comment>